<keyword evidence="2" id="KW-0349">Heme</keyword>
<keyword evidence="2" id="KW-0408">Iron</keyword>
<name>A0A098LM45_9BACT</name>
<dbReference type="GO" id="GO:0017004">
    <property type="term" value="P:cytochrome complex assembly"/>
    <property type="evidence" value="ECO:0007669"/>
    <property type="project" value="UniProtKB-KW"/>
</dbReference>
<dbReference type="STRING" id="153721.MYP_4794"/>
<dbReference type="GO" id="GO:0017003">
    <property type="term" value="P:protein-heme linkage"/>
    <property type="evidence" value="ECO:0007669"/>
    <property type="project" value="InterPro"/>
</dbReference>
<organism evidence="5 6">
    <name type="scientific">Sporocytophaga myxococcoides</name>
    <dbReference type="NCBI Taxonomy" id="153721"/>
    <lineage>
        <taxon>Bacteria</taxon>
        <taxon>Pseudomonadati</taxon>
        <taxon>Bacteroidota</taxon>
        <taxon>Cytophagia</taxon>
        <taxon>Cytophagales</taxon>
        <taxon>Cytophagaceae</taxon>
        <taxon>Sporocytophaga</taxon>
    </lineage>
</organism>
<dbReference type="Gene3D" id="2.40.50.140">
    <property type="entry name" value="Nucleic acid-binding proteins"/>
    <property type="match status" value="1"/>
</dbReference>
<dbReference type="AlphaFoldDB" id="A0A098LM45"/>
<evidence type="ECO:0000256" key="3">
    <source>
        <dbReference type="ARBA" id="ARBA00022748"/>
    </source>
</evidence>
<dbReference type="SUPFAM" id="SSF82093">
    <property type="entry name" value="Heme chaperone CcmE"/>
    <property type="match status" value="1"/>
</dbReference>
<dbReference type="RefSeq" id="WP_045469258.1">
    <property type="nucleotide sequence ID" value="NZ_BBLT01000014.1"/>
</dbReference>
<gene>
    <name evidence="5" type="ORF">MYP_4794</name>
</gene>
<dbReference type="eggNOG" id="COG2332">
    <property type="taxonomic scope" value="Bacteria"/>
</dbReference>
<evidence type="ECO:0000256" key="4">
    <source>
        <dbReference type="ARBA" id="ARBA00023136"/>
    </source>
</evidence>
<dbReference type="OrthoDB" id="1524250at2"/>
<reference evidence="5 6" key="1">
    <citation type="submission" date="2014-09" db="EMBL/GenBank/DDBJ databases">
        <title>Sporocytophaga myxococcoides PG-01 genome sequencing.</title>
        <authorList>
            <person name="Liu L."/>
            <person name="Gao P.J."/>
            <person name="Chen G.J."/>
            <person name="Wang L.S."/>
        </authorList>
    </citation>
    <scope>NUCLEOTIDE SEQUENCE [LARGE SCALE GENOMIC DNA]</scope>
    <source>
        <strain evidence="5 6">PG-01</strain>
    </source>
</reference>
<proteinExistence type="predicted"/>
<sequence length="137" mass="15407">MKKTHIIGLIVIAICIGVIVSTSGDTSAYVTFKDAAQMAADGNKSKVHVVGKVKKDANGQLTDFYYKPEMDPNYFAFKLIDQNNQEQEVVYLNPRPQDFERAEQIVVIGSSQEKIFKADKILMKCPSKYEEKELKAN</sequence>
<dbReference type="GO" id="GO:0005886">
    <property type="term" value="C:plasma membrane"/>
    <property type="evidence" value="ECO:0007669"/>
    <property type="project" value="InterPro"/>
</dbReference>
<comment type="subcellular location">
    <subcellularLocation>
        <location evidence="1">Membrane</location>
    </subcellularLocation>
</comment>
<keyword evidence="6" id="KW-1185">Reference proteome</keyword>
<comment type="caution">
    <text evidence="5">The sequence shown here is derived from an EMBL/GenBank/DDBJ whole genome shotgun (WGS) entry which is preliminary data.</text>
</comment>
<dbReference type="InterPro" id="IPR012340">
    <property type="entry name" value="NA-bd_OB-fold"/>
</dbReference>
<keyword evidence="2" id="KW-0479">Metal-binding</keyword>
<dbReference type="GO" id="GO:0020037">
    <property type="term" value="F:heme binding"/>
    <property type="evidence" value="ECO:0007669"/>
    <property type="project" value="InterPro"/>
</dbReference>
<keyword evidence="4" id="KW-0472">Membrane</keyword>
<dbReference type="InterPro" id="IPR036127">
    <property type="entry name" value="CcmE-like_sf"/>
</dbReference>
<accession>A0A098LM45</accession>
<dbReference type="InterPro" id="IPR004329">
    <property type="entry name" value="CcmE"/>
</dbReference>
<evidence type="ECO:0000313" key="5">
    <source>
        <dbReference type="EMBL" id="GAL87564.1"/>
    </source>
</evidence>
<evidence type="ECO:0000313" key="6">
    <source>
        <dbReference type="Proteomes" id="UP000030185"/>
    </source>
</evidence>
<dbReference type="Proteomes" id="UP000030185">
    <property type="component" value="Unassembled WGS sequence"/>
</dbReference>
<dbReference type="Pfam" id="PF03100">
    <property type="entry name" value="CcmE"/>
    <property type="match status" value="1"/>
</dbReference>
<protein>
    <submittedName>
        <fullName evidence="5">Cytochrome C biogenesis protein</fullName>
    </submittedName>
</protein>
<dbReference type="EMBL" id="BBLT01000014">
    <property type="protein sequence ID" value="GAL87564.1"/>
    <property type="molecule type" value="Genomic_DNA"/>
</dbReference>
<evidence type="ECO:0000256" key="2">
    <source>
        <dbReference type="ARBA" id="ARBA00022617"/>
    </source>
</evidence>
<keyword evidence="3" id="KW-0201">Cytochrome c-type biogenesis</keyword>
<evidence type="ECO:0000256" key="1">
    <source>
        <dbReference type="ARBA" id="ARBA00004370"/>
    </source>
</evidence>